<dbReference type="RefSeq" id="WP_344208892.1">
    <property type="nucleotide sequence ID" value="NZ_BAAAOS010000005.1"/>
</dbReference>
<accession>A0ABP4MZ70</accession>
<dbReference type="EMBL" id="BAAAOS010000005">
    <property type="protein sequence ID" value="GAA1552856.1"/>
    <property type="molecule type" value="Genomic_DNA"/>
</dbReference>
<keyword evidence="5" id="KW-1185">Reference proteome</keyword>
<feature type="domain" description="Tail sheath protein C-terminal" evidence="3">
    <location>
        <begin position="415"/>
        <end position="518"/>
    </location>
</feature>
<organism evidence="4 5">
    <name type="scientific">Kribbella sancticallisti</name>
    <dbReference type="NCBI Taxonomy" id="460087"/>
    <lineage>
        <taxon>Bacteria</taxon>
        <taxon>Bacillati</taxon>
        <taxon>Actinomycetota</taxon>
        <taxon>Actinomycetes</taxon>
        <taxon>Propionibacteriales</taxon>
        <taxon>Kribbellaceae</taxon>
        <taxon>Kribbella</taxon>
    </lineage>
</organism>
<dbReference type="Gene3D" id="3.40.50.11780">
    <property type="match status" value="2"/>
</dbReference>
<dbReference type="Pfam" id="PF04984">
    <property type="entry name" value="Phage_sheath_1"/>
    <property type="match status" value="1"/>
</dbReference>
<proteinExistence type="inferred from homology"/>
<evidence type="ECO:0000256" key="1">
    <source>
        <dbReference type="ARBA" id="ARBA00008005"/>
    </source>
</evidence>
<dbReference type="PANTHER" id="PTHR35861:SF1">
    <property type="entry name" value="PHAGE TAIL SHEATH PROTEIN"/>
    <property type="match status" value="1"/>
</dbReference>
<dbReference type="InterPro" id="IPR020287">
    <property type="entry name" value="Tail_sheath_C"/>
</dbReference>
<reference evidence="5" key="1">
    <citation type="journal article" date="2019" name="Int. J. Syst. Evol. Microbiol.">
        <title>The Global Catalogue of Microorganisms (GCM) 10K type strain sequencing project: providing services to taxonomists for standard genome sequencing and annotation.</title>
        <authorList>
            <consortium name="The Broad Institute Genomics Platform"/>
            <consortium name="The Broad Institute Genome Sequencing Center for Infectious Disease"/>
            <person name="Wu L."/>
            <person name="Ma J."/>
        </authorList>
    </citation>
    <scope>NUCLEOTIDE SEQUENCE [LARGE SCALE GENOMIC DNA]</scope>
    <source>
        <strain evidence="5">JCM 14969</strain>
    </source>
</reference>
<dbReference type="InterPro" id="IPR052042">
    <property type="entry name" value="Tail_sheath_structural"/>
</dbReference>
<protein>
    <submittedName>
        <fullName evidence="4">Phage tail sheath subtilisin-like domain-containing protein</fullName>
    </submittedName>
</protein>
<dbReference type="PANTHER" id="PTHR35861">
    <property type="match status" value="1"/>
</dbReference>
<dbReference type="Pfam" id="PF17482">
    <property type="entry name" value="Phage_sheath_1C"/>
    <property type="match status" value="1"/>
</dbReference>
<sequence length="526" mass="56048">MVTLLHPGVYVTEIPAGLRSIEGAPTSTTIFVGETERGPLGPTKITSRADYERLFGGYYRAREASPPAEPTRVLTTYAMDAFYANGGSTAYVLRAMDGADAGLPARRESVVASSPGVWGESVAVAFLAPSGVDASRFRIVVVYDSPDPGKERRVVETWDRLSVVPGDENYVVDILQRSGFIRWDDSTPVTAPTLDLLGSPPSTAPSESDIVLGATALSGGVGGGEDLGFAQYSALLAEQLEGVDDAALLVATCDALLSQSADYTSYVSAFVAYAEGRPRRDLFFVGDLPRQRTAATASIATSATLLAFDSLGASNFSAMYWPHVVVGDVAGVGRNPTITLPPAPFVAGVFARIDGRRGVWKAPAGTEATLALTVGLEHQLNDLHSDELNPVGVNALRTIPGAGRAVWGSRTMMPSSEWRYVPVRRTAIFLRTSIYNGIQWAVFEPNDEPLWSSLRASIGAFMETQFRRGAFAGRTSDEAYQVKVDSETTTPIDQAAGVVNILVGFAPLRPAEFVVVQLSQKTQATA</sequence>
<evidence type="ECO:0000259" key="3">
    <source>
        <dbReference type="Pfam" id="PF17482"/>
    </source>
</evidence>
<gene>
    <name evidence="4" type="ORF">GCM10009789_03030</name>
</gene>
<name>A0ABP4MZ70_9ACTN</name>
<comment type="similarity">
    <text evidence="1">Belongs to the myoviridae tail sheath protein family.</text>
</comment>
<evidence type="ECO:0000259" key="2">
    <source>
        <dbReference type="Pfam" id="PF04984"/>
    </source>
</evidence>
<evidence type="ECO:0000313" key="4">
    <source>
        <dbReference type="EMBL" id="GAA1552856.1"/>
    </source>
</evidence>
<comment type="caution">
    <text evidence="4">The sequence shown here is derived from an EMBL/GenBank/DDBJ whole genome shotgun (WGS) entry which is preliminary data.</text>
</comment>
<feature type="domain" description="Tail sheath protein subtilisin-like" evidence="2">
    <location>
        <begin position="241"/>
        <end position="412"/>
    </location>
</feature>
<dbReference type="InterPro" id="IPR035089">
    <property type="entry name" value="Phage_sheath_subtilisin"/>
</dbReference>
<dbReference type="Proteomes" id="UP001500393">
    <property type="component" value="Unassembled WGS sequence"/>
</dbReference>
<evidence type="ECO:0000313" key="5">
    <source>
        <dbReference type="Proteomes" id="UP001500393"/>
    </source>
</evidence>